<evidence type="ECO:0000256" key="1">
    <source>
        <dbReference type="SAM" id="Coils"/>
    </source>
</evidence>
<dbReference type="InterPro" id="IPR016032">
    <property type="entry name" value="Sig_transdc_resp-reg_C-effctor"/>
</dbReference>
<dbReference type="SUPFAM" id="SSF46894">
    <property type="entry name" value="C-terminal effector domain of the bipartite response regulators"/>
    <property type="match status" value="1"/>
</dbReference>
<sequence length="363" mass="40006">MPVAEAFYEAAILPELWPKALDLASAAWSADGVIISTYPDCVGGVVASESLEEMCARFVREEWYKHDVRAARGVPVVRKGKEIVTDQDIFTKDELEHLPLFAEFLRPQGLGWFAGSILSEVGGALTTLSIHRKVDKEPFSDDAASRIHQDLRDMQRAARLAASSRAAFADGLIDGIERFDCGAVLLDRLGRVTRMNRKAEEFLGEDLQVISSRLRSQQREANKALQELIAASTQTTAQIGNNLPAPIFLNRINNIPLIVSSYPVVRQANDVFQGARAILLIRDLSGHRPVALDILQKVFGLTTAEVRVAASLLKGSDTQQIAAEHKVSPETIRYHLKSMFAKTGTNHQAQLVSLLARFPKSNK</sequence>
<dbReference type="InterPro" id="IPR000792">
    <property type="entry name" value="Tscrpt_reg_LuxR_C"/>
</dbReference>
<evidence type="ECO:0000259" key="2">
    <source>
        <dbReference type="SMART" id="SM00421"/>
    </source>
</evidence>
<dbReference type="InterPro" id="IPR036388">
    <property type="entry name" value="WH-like_DNA-bd_sf"/>
</dbReference>
<accession>A0A1G5K4C1</accession>
<reference evidence="4" key="1">
    <citation type="submission" date="2016-10" db="EMBL/GenBank/DDBJ databases">
        <authorList>
            <person name="Varghese N."/>
            <person name="Submissions S."/>
        </authorList>
    </citation>
    <scope>NUCLEOTIDE SEQUENCE [LARGE SCALE GENOMIC DNA]</scope>
    <source>
        <strain evidence="4">CGMCC 1.7666</strain>
    </source>
</reference>
<dbReference type="RefSeq" id="WP_091136168.1">
    <property type="nucleotide sequence ID" value="NZ_FMVJ01000008.1"/>
</dbReference>
<dbReference type="EMBL" id="FMVJ01000008">
    <property type="protein sequence ID" value="SCY94920.1"/>
    <property type="molecule type" value="Genomic_DNA"/>
</dbReference>
<feature type="domain" description="HTH luxR-type" evidence="2">
    <location>
        <begin position="298"/>
        <end position="355"/>
    </location>
</feature>
<protein>
    <submittedName>
        <fullName evidence="3">DNA-binding transcriptional regulator, CsgD family</fullName>
    </submittedName>
</protein>
<feature type="coiled-coil region" evidence="1">
    <location>
        <begin position="207"/>
        <end position="234"/>
    </location>
</feature>
<keyword evidence="1" id="KW-0175">Coiled coil</keyword>
<dbReference type="STRING" id="549386.SAMN02927923_03035"/>
<proteinExistence type="predicted"/>
<dbReference type="GO" id="GO:0003677">
    <property type="term" value="F:DNA binding"/>
    <property type="evidence" value="ECO:0007669"/>
    <property type="project" value="UniProtKB-KW"/>
</dbReference>
<dbReference type="Proteomes" id="UP000199569">
    <property type="component" value="Unassembled WGS sequence"/>
</dbReference>
<keyword evidence="4" id="KW-1185">Reference proteome</keyword>
<name>A0A1G5K4C1_9HYPH</name>
<dbReference type="Gene3D" id="1.10.10.10">
    <property type="entry name" value="Winged helix-like DNA-binding domain superfamily/Winged helix DNA-binding domain"/>
    <property type="match status" value="1"/>
</dbReference>
<dbReference type="Pfam" id="PF00196">
    <property type="entry name" value="GerE"/>
    <property type="match status" value="1"/>
</dbReference>
<keyword evidence="3" id="KW-0238">DNA-binding</keyword>
<evidence type="ECO:0000313" key="4">
    <source>
        <dbReference type="Proteomes" id="UP000199569"/>
    </source>
</evidence>
<organism evidence="3 4">
    <name type="scientific">Microvirga guangxiensis</name>
    <dbReference type="NCBI Taxonomy" id="549386"/>
    <lineage>
        <taxon>Bacteria</taxon>
        <taxon>Pseudomonadati</taxon>
        <taxon>Pseudomonadota</taxon>
        <taxon>Alphaproteobacteria</taxon>
        <taxon>Hyphomicrobiales</taxon>
        <taxon>Methylobacteriaceae</taxon>
        <taxon>Microvirga</taxon>
    </lineage>
</organism>
<gene>
    <name evidence="3" type="ORF">SAMN02927923_03035</name>
</gene>
<dbReference type="AlphaFoldDB" id="A0A1G5K4C1"/>
<dbReference type="GO" id="GO:0006355">
    <property type="term" value="P:regulation of DNA-templated transcription"/>
    <property type="evidence" value="ECO:0007669"/>
    <property type="project" value="InterPro"/>
</dbReference>
<evidence type="ECO:0000313" key="3">
    <source>
        <dbReference type="EMBL" id="SCY94920.1"/>
    </source>
</evidence>
<dbReference type="SMART" id="SM00421">
    <property type="entry name" value="HTH_LUXR"/>
    <property type="match status" value="1"/>
</dbReference>
<dbReference type="OrthoDB" id="6697591at2"/>